<dbReference type="InterPro" id="IPR036282">
    <property type="entry name" value="Glutathione-S-Trfase_C_sf"/>
</dbReference>
<name>A0ABS4E6D9_9HYPH</name>
<dbReference type="CDD" id="cd00299">
    <property type="entry name" value="GST_C_family"/>
    <property type="match status" value="1"/>
</dbReference>
<dbReference type="InterPro" id="IPR010987">
    <property type="entry name" value="Glutathione-S-Trfase_C-like"/>
</dbReference>
<feature type="domain" description="GST N-terminal" evidence="1">
    <location>
        <begin position="1"/>
        <end position="83"/>
    </location>
</feature>
<dbReference type="Gene3D" id="3.40.30.10">
    <property type="entry name" value="Glutaredoxin"/>
    <property type="match status" value="1"/>
</dbReference>
<dbReference type="SUPFAM" id="SSF52833">
    <property type="entry name" value="Thioredoxin-like"/>
    <property type="match status" value="1"/>
</dbReference>
<dbReference type="SFLD" id="SFLDG00358">
    <property type="entry name" value="Main_(cytGST)"/>
    <property type="match status" value="1"/>
</dbReference>
<keyword evidence="3" id="KW-0808">Transferase</keyword>
<sequence length="221" mass="24793">MTLTLHYHPLASFCWKPLIALYDTELAFDRVEVNLGDAASRDAFARIWPPLKFPVLVDHVHGRTIAESTTVIDYLDSFGKGPRPMTPTDPDLAWQARMWDRLFDNMLQAPMQRIVADALRPAGQQDAFGVAQARSDIAAAYDFIETRVPEDGFMVSQGFTLADCAAVPALFWSDTIVPLGDGHPRLTAYLDRLKARPSVARTLREAEPYFGYFPLDPKPRI</sequence>
<organism evidence="3 4">
    <name type="scientific">Rhizobium halophytocola</name>
    <dbReference type="NCBI Taxonomy" id="735519"/>
    <lineage>
        <taxon>Bacteria</taxon>
        <taxon>Pseudomonadati</taxon>
        <taxon>Pseudomonadota</taxon>
        <taxon>Alphaproteobacteria</taxon>
        <taxon>Hyphomicrobiales</taxon>
        <taxon>Rhizobiaceae</taxon>
        <taxon>Rhizobium/Agrobacterium group</taxon>
        <taxon>Rhizobium</taxon>
    </lineage>
</organism>
<dbReference type="PROSITE" id="PS50405">
    <property type="entry name" value="GST_CTER"/>
    <property type="match status" value="1"/>
</dbReference>
<dbReference type="SFLD" id="SFLDS00019">
    <property type="entry name" value="Glutathione_Transferase_(cytos"/>
    <property type="match status" value="1"/>
</dbReference>
<dbReference type="GO" id="GO:0004364">
    <property type="term" value="F:glutathione transferase activity"/>
    <property type="evidence" value="ECO:0007669"/>
    <property type="project" value="UniProtKB-EC"/>
</dbReference>
<evidence type="ECO:0000313" key="3">
    <source>
        <dbReference type="EMBL" id="MBP1853487.1"/>
    </source>
</evidence>
<gene>
    <name evidence="3" type="ORF">J2Z17_004948</name>
</gene>
<dbReference type="RefSeq" id="WP_209949354.1">
    <property type="nucleotide sequence ID" value="NZ_JAGGJU010000019.1"/>
</dbReference>
<reference evidence="3 4" key="1">
    <citation type="submission" date="2021-03" db="EMBL/GenBank/DDBJ databases">
        <title>Genomic Encyclopedia of Type Strains, Phase IV (KMG-IV): sequencing the most valuable type-strain genomes for metagenomic binning, comparative biology and taxonomic classification.</title>
        <authorList>
            <person name="Goeker M."/>
        </authorList>
    </citation>
    <scope>NUCLEOTIDE SEQUENCE [LARGE SCALE GENOMIC DNA]</scope>
    <source>
        <strain evidence="3 4">DSM 21600</strain>
    </source>
</reference>
<evidence type="ECO:0000259" key="2">
    <source>
        <dbReference type="PROSITE" id="PS50405"/>
    </source>
</evidence>
<keyword evidence="4" id="KW-1185">Reference proteome</keyword>
<dbReference type="InterPro" id="IPR040079">
    <property type="entry name" value="Glutathione_S-Trfase"/>
</dbReference>
<dbReference type="InterPro" id="IPR036249">
    <property type="entry name" value="Thioredoxin-like_sf"/>
</dbReference>
<dbReference type="PROSITE" id="PS50404">
    <property type="entry name" value="GST_NTER"/>
    <property type="match status" value="1"/>
</dbReference>
<dbReference type="EMBL" id="JAGGJU010000019">
    <property type="protein sequence ID" value="MBP1853487.1"/>
    <property type="molecule type" value="Genomic_DNA"/>
</dbReference>
<dbReference type="CDD" id="cd00570">
    <property type="entry name" value="GST_N_family"/>
    <property type="match status" value="1"/>
</dbReference>
<dbReference type="SUPFAM" id="SSF47616">
    <property type="entry name" value="GST C-terminal domain-like"/>
    <property type="match status" value="1"/>
</dbReference>
<comment type="caution">
    <text evidence="3">The sequence shown here is derived from an EMBL/GenBank/DDBJ whole genome shotgun (WGS) entry which is preliminary data.</text>
</comment>
<dbReference type="PANTHER" id="PTHR44051:SF8">
    <property type="entry name" value="GLUTATHIONE S-TRANSFERASE GSTA"/>
    <property type="match status" value="1"/>
</dbReference>
<dbReference type="EC" id="2.5.1.18" evidence="3"/>
<proteinExistence type="predicted"/>
<dbReference type="InterPro" id="IPR004045">
    <property type="entry name" value="Glutathione_S-Trfase_N"/>
</dbReference>
<dbReference type="Pfam" id="PF13417">
    <property type="entry name" value="GST_N_3"/>
    <property type="match status" value="1"/>
</dbReference>
<feature type="domain" description="GST C-terminal" evidence="2">
    <location>
        <begin position="89"/>
        <end position="210"/>
    </location>
</feature>
<protein>
    <submittedName>
        <fullName evidence="3">Glutathione S-transferase</fullName>
        <ecNumber evidence="3">2.5.1.18</ecNumber>
    </submittedName>
</protein>
<dbReference type="Pfam" id="PF13410">
    <property type="entry name" value="GST_C_2"/>
    <property type="match status" value="1"/>
</dbReference>
<dbReference type="Proteomes" id="UP000759443">
    <property type="component" value="Unassembled WGS sequence"/>
</dbReference>
<dbReference type="Gene3D" id="1.20.1050.10">
    <property type="match status" value="1"/>
</dbReference>
<accession>A0ABS4E6D9</accession>
<dbReference type="PANTHER" id="PTHR44051">
    <property type="entry name" value="GLUTATHIONE S-TRANSFERASE-RELATED"/>
    <property type="match status" value="1"/>
</dbReference>
<evidence type="ECO:0000259" key="1">
    <source>
        <dbReference type="PROSITE" id="PS50404"/>
    </source>
</evidence>
<evidence type="ECO:0000313" key="4">
    <source>
        <dbReference type="Proteomes" id="UP000759443"/>
    </source>
</evidence>